<dbReference type="PANTHER" id="PTHR35871:SF1">
    <property type="entry name" value="CXC1-LIKE CYSTEINE CLUSTER ASSOCIATED WITH KDZ TRANSPOSASES DOMAIN-CONTAINING PROTEIN"/>
    <property type="match status" value="1"/>
</dbReference>
<dbReference type="STRING" id="1336337.A0A3N4ISC9"/>
<evidence type="ECO:0000313" key="1">
    <source>
        <dbReference type="EMBL" id="RPA88849.1"/>
    </source>
</evidence>
<protein>
    <submittedName>
        <fullName evidence="1">Uncharacterized protein</fullName>
    </submittedName>
</protein>
<dbReference type="OrthoDB" id="3047997at2759"/>
<dbReference type="PANTHER" id="PTHR35871">
    <property type="entry name" value="EXPRESSED PROTEIN"/>
    <property type="match status" value="1"/>
</dbReference>
<organism evidence="1 2">
    <name type="scientific">Choiromyces venosus 120613-1</name>
    <dbReference type="NCBI Taxonomy" id="1336337"/>
    <lineage>
        <taxon>Eukaryota</taxon>
        <taxon>Fungi</taxon>
        <taxon>Dikarya</taxon>
        <taxon>Ascomycota</taxon>
        <taxon>Pezizomycotina</taxon>
        <taxon>Pezizomycetes</taxon>
        <taxon>Pezizales</taxon>
        <taxon>Tuberaceae</taxon>
        <taxon>Choiromyces</taxon>
    </lineage>
</organism>
<sequence length="117" mass="13630">TLSSWTAVKWLHELSYNFHNIRKSVYKDGHERTDIVKYRQEQFLPTLKALEDLIYPPNVPEEIWPVILIVHDELTFNANDGRSKIWIKDDNAPLKKKSRKKGIMVSDFLAPGGQLQV</sequence>
<dbReference type="EMBL" id="ML120652">
    <property type="protein sequence ID" value="RPA88849.1"/>
    <property type="molecule type" value="Genomic_DNA"/>
</dbReference>
<reference evidence="1 2" key="1">
    <citation type="journal article" date="2018" name="Nat. Ecol. Evol.">
        <title>Pezizomycetes genomes reveal the molecular basis of ectomycorrhizal truffle lifestyle.</title>
        <authorList>
            <person name="Murat C."/>
            <person name="Payen T."/>
            <person name="Noel B."/>
            <person name="Kuo A."/>
            <person name="Morin E."/>
            <person name="Chen J."/>
            <person name="Kohler A."/>
            <person name="Krizsan K."/>
            <person name="Balestrini R."/>
            <person name="Da Silva C."/>
            <person name="Montanini B."/>
            <person name="Hainaut M."/>
            <person name="Levati E."/>
            <person name="Barry K.W."/>
            <person name="Belfiori B."/>
            <person name="Cichocki N."/>
            <person name="Clum A."/>
            <person name="Dockter R.B."/>
            <person name="Fauchery L."/>
            <person name="Guy J."/>
            <person name="Iotti M."/>
            <person name="Le Tacon F."/>
            <person name="Lindquist E.A."/>
            <person name="Lipzen A."/>
            <person name="Malagnac F."/>
            <person name="Mello A."/>
            <person name="Molinier V."/>
            <person name="Miyauchi S."/>
            <person name="Poulain J."/>
            <person name="Riccioni C."/>
            <person name="Rubini A."/>
            <person name="Sitrit Y."/>
            <person name="Splivallo R."/>
            <person name="Traeger S."/>
            <person name="Wang M."/>
            <person name="Zifcakova L."/>
            <person name="Wipf D."/>
            <person name="Zambonelli A."/>
            <person name="Paolocci F."/>
            <person name="Nowrousian M."/>
            <person name="Ottonello S."/>
            <person name="Baldrian P."/>
            <person name="Spatafora J.W."/>
            <person name="Henrissat B."/>
            <person name="Nagy L.G."/>
            <person name="Aury J.M."/>
            <person name="Wincker P."/>
            <person name="Grigoriev I.V."/>
            <person name="Bonfante P."/>
            <person name="Martin F.M."/>
        </authorList>
    </citation>
    <scope>NUCLEOTIDE SEQUENCE [LARGE SCALE GENOMIC DNA]</scope>
    <source>
        <strain evidence="1 2">120613-1</strain>
    </source>
</reference>
<proteinExistence type="predicted"/>
<name>A0A3N4ISC9_9PEZI</name>
<feature type="non-terminal residue" evidence="1">
    <location>
        <position position="1"/>
    </location>
</feature>
<keyword evidence="2" id="KW-1185">Reference proteome</keyword>
<dbReference type="Proteomes" id="UP000276215">
    <property type="component" value="Unassembled WGS sequence"/>
</dbReference>
<feature type="non-terminal residue" evidence="1">
    <location>
        <position position="117"/>
    </location>
</feature>
<evidence type="ECO:0000313" key="2">
    <source>
        <dbReference type="Proteomes" id="UP000276215"/>
    </source>
</evidence>
<dbReference type="AlphaFoldDB" id="A0A3N4ISC9"/>
<gene>
    <name evidence="1" type="ORF">L873DRAFT_1647899</name>
</gene>
<accession>A0A3N4ISC9</accession>